<reference evidence="4" key="1">
    <citation type="submission" date="2020-10" db="EMBL/GenBank/DDBJ databases">
        <title>Ca. Dormibacterota MAGs.</title>
        <authorList>
            <person name="Montgomery K."/>
        </authorList>
    </citation>
    <scope>NUCLEOTIDE SEQUENCE [LARGE SCALE GENOMIC DNA]</scope>
    <source>
        <strain evidence="4">SC8812_S17_10</strain>
    </source>
</reference>
<accession>A0A934JZC3</accession>
<protein>
    <submittedName>
        <fullName evidence="4">CHAP domain-containing protein</fullName>
    </submittedName>
</protein>
<dbReference type="InterPro" id="IPR007921">
    <property type="entry name" value="CHAP_dom"/>
</dbReference>
<dbReference type="RefSeq" id="WP_338198795.1">
    <property type="nucleotide sequence ID" value="NZ_JAEKNR010000030.1"/>
</dbReference>
<feature type="domain" description="Peptidase C51" evidence="3">
    <location>
        <begin position="197"/>
        <end position="315"/>
    </location>
</feature>
<evidence type="ECO:0000313" key="5">
    <source>
        <dbReference type="Proteomes" id="UP000612893"/>
    </source>
</evidence>
<feature type="signal peptide" evidence="2">
    <location>
        <begin position="1"/>
        <end position="30"/>
    </location>
</feature>
<dbReference type="PROSITE" id="PS50911">
    <property type="entry name" value="CHAP"/>
    <property type="match status" value="1"/>
</dbReference>
<keyword evidence="2" id="KW-0732">Signal</keyword>
<keyword evidence="1" id="KW-0175">Coiled coil</keyword>
<evidence type="ECO:0000259" key="3">
    <source>
        <dbReference type="PROSITE" id="PS50911"/>
    </source>
</evidence>
<dbReference type="Gene3D" id="3.90.1720.10">
    <property type="entry name" value="endopeptidase domain like (from Nostoc punctiforme)"/>
    <property type="match status" value="1"/>
</dbReference>
<dbReference type="AlphaFoldDB" id="A0A934JZC3"/>
<comment type="caution">
    <text evidence="4">The sequence shown here is derived from an EMBL/GenBank/DDBJ whole genome shotgun (WGS) entry which is preliminary data.</text>
</comment>
<dbReference type="Pfam" id="PF05257">
    <property type="entry name" value="CHAP"/>
    <property type="match status" value="1"/>
</dbReference>
<dbReference type="SUPFAM" id="SSF54001">
    <property type="entry name" value="Cysteine proteinases"/>
    <property type="match status" value="1"/>
</dbReference>
<evidence type="ECO:0000256" key="2">
    <source>
        <dbReference type="SAM" id="SignalP"/>
    </source>
</evidence>
<feature type="coiled-coil region" evidence="1">
    <location>
        <begin position="30"/>
        <end position="85"/>
    </location>
</feature>
<proteinExistence type="predicted"/>
<gene>
    <name evidence="4" type="ORF">JF922_02520</name>
</gene>
<sequence>MRARLVPAVLTACCLLALAGAAGGALTASAQDSAQQLARLNDQLAQDQGKLDALNDQVQKAQADLDRLNRTLAEDQESESQLQQQMVQLARAAYQRPSADVSAILGAGQPDLASANAAQERLIVSRQQQLLAEAKRLHELDRQAHDQQAAKVTVITSARDQAAQVAVRTLQLRNAVGDSVLRARAQALAQQAQATQDAAVQPVFTPAAGDSSIANHFPAGYCTWYLASRRSIPWYGNAIDWWDNARPYGFTEGQQPLVGAIMVTRESVAYGHVAYVESVNRDGSWTVSEMNFTGWNVKSGRTLHPGQVPLVGFIYGKP</sequence>
<dbReference type="Proteomes" id="UP000612893">
    <property type="component" value="Unassembled WGS sequence"/>
</dbReference>
<name>A0A934JZC3_9BACT</name>
<keyword evidence="5" id="KW-1185">Reference proteome</keyword>
<evidence type="ECO:0000313" key="4">
    <source>
        <dbReference type="EMBL" id="MBJ7596949.1"/>
    </source>
</evidence>
<dbReference type="InterPro" id="IPR038765">
    <property type="entry name" value="Papain-like_cys_pep_sf"/>
</dbReference>
<evidence type="ECO:0000256" key="1">
    <source>
        <dbReference type="SAM" id="Coils"/>
    </source>
</evidence>
<organism evidence="4 5">
    <name type="scientific">Candidatus Nephthysia bennettiae</name>
    <dbReference type="NCBI Taxonomy" id="3127016"/>
    <lineage>
        <taxon>Bacteria</taxon>
        <taxon>Bacillati</taxon>
        <taxon>Candidatus Dormiibacterota</taxon>
        <taxon>Candidatus Dormibacteria</taxon>
        <taxon>Candidatus Dormibacterales</taxon>
        <taxon>Candidatus Dormibacteraceae</taxon>
        <taxon>Candidatus Nephthysia</taxon>
    </lineage>
</organism>
<feature type="chain" id="PRO_5044494129" evidence="2">
    <location>
        <begin position="31"/>
        <end position="318"/>
    </location>
</feature>
<dbReference type="EMBL" id="JAEKNR010000030">
    <property type="protein sequence ID" value="MBJ7596949.1"/>
    <property type="molecule type" value="Genomic_DNA"/>
</dbReference>